<evidence type="ECO:0000313" key="3">
    <source>
        <dbReference type="Proteomes" id="UP000738349"/>
    </source>
</evidence>
<accession>A0A9P9I958</accession>
<comment type="caution">
    <text evidence="2">The sequence shown here is derived from an EMBL/GenBank/DDBJ whole genome shotgun (WGS) entry which is preliminary data.</text>
</comment>
<dbReference type="PANTHER" id="PTHR37543">
    <property type="entry name" value="CCCH ZINC FINGER DNA BINDING PROTEIN (AFU_ORTHOLOGUE AFUA_5G12760)"/>
    <property type="match status" value="1"/>
</dbReference>
<dbReference type="PANTHER" id="PTHR37543:SF1">
    <property type="entry name" value="CCCH ZINC FINGER DNA BINDING PROTEIN (AFU_ORTHOLOGUE AFUA_5G12760)"/>
    <property type="match status" value="1"/>
</dbReference>
<protein>
    <recommendedName>
        <fullName evidence="1">DUF7923 domain-containing protein</fullName>
    </recommendedName>
</protein>
<dbReference type="AlphaFoldDB" id="A0A9P9I958"/>
<gene>
    <name evidence="2" type="ORF">EDB81DRAFT_827043</name>
</gene>
<reference evidence="2" key="1">
    <citation type="journal article" date="2021" name="Nat. Commun.">
        <title>Genetic determinants of endophytism in the Arabidopsis root mycobiome.</title>
        <authorList>
            <person name="Mesny F."/>
            <person name="Miyauchi S."/>
            <person name="Thiergart T."/>
            <person name="Pickel B."/>
            <person name="Atanasova L."/>
            <person name="Karlsson M."/>
            <person name="Huettel B."/>
            <person name="Barry K.W."/>
            <person name="Haridas S."/>
            <person name="Chen C."/>
            <person name="Bauer D."/>
            <person name="Andreopoulos W."/>
            <person name="Pangilinan J."/>
            <person name="LaButti K."/>
            <person name="Riley R."/>
            <person name="Lipzen A."/>
            <person name="Clum A."/>
            <person name="Drula E."/>
            <person name="Henrissat B."/>
            <person name="Kohler A."/>
            <person name="Grigoriev I.V."/>
            <person name="Martin F.M."/>
            <person name="Hacquard S."/>
        </authorList>
    </citation>
    <scope>NUCLEOTIDE SEQUENCE</scope>
    <source>
        <strain evidence="2">MPI-CAGE-AT-0147</strain>
    </source>
</reference>
<dbReference type="OrthoDB" id="2270193at2759"/>
<proteinExistence type="predicted"/>
<dbReference type="Pfam" id="PF25540">
    <property type="entry name" value="DUF7923"/>
    <property type="match status" value="1"/>
</dbReference>
<evidence type="ECO:0000259" key="1">
    <source>
        <dbReference type="Pfam" id="PF25540"/>
    </source>
</evidence>
<organism evidence="2 3">
    <name type="scientific">Dactylonectria macrodidyma</name>
    <dbReference type="NCBI Taxonomy" id="307937"/>
    <lineage>
        <taxon>Eukaryota</taxon>
        <taxon>Fungi</taxon>
        <taxon>Dikarya</taxon>
        <taxon>Ascomycota</taxon>
        <taxon>Pezizomycotina</taxon>
        <taxon>Sordariomycetes</taxon>
        <taxon>Hypocreomycetidae</taxon>
        <taxon>Hypocreales</taxon>
        <taxon>Nectriaceae</taxon>
        <taxon>Dactylonectria</taxon>
    </lineage>
</organism>
<dbReference type="EMBL" id="JAGMUV010000037">
    <property type="protein sequence ID" value="KAH7112668.1"/>
    <property type="molecule type" value="Genomic_DNA"/>
</dbReference>
<keyword evidence="3" id="KW-1185">Reference proteome</keyword>
<dbReference type="Proteomes" id="UP000738349">
    <property type="component" value="Unassembled WGS sequence"/>
</dbReference>
<evidence type="ECO:0000313" key="2">
    <source>
        <dbReference type="EMBL" id="KAH7112668.1"/>
    </source>
</evidence>
<sequence>MVRVYANLVGLSKHLNKNGLCGAEKRSLSSFTAGFNRSYGLTDFVDAGELKENADHKMKAMLRLYAENTQCKHIYFAACHDVAVWLTIKLELDNSQSSSTSHQVKFSSQVLKSSSQVKFKGYRQSIKLKECQVVKYLMPIITYLGRLGEDTLDIAN</sequence>
<name>A0A9P9I958_9HYPO</name>
<dbReference type="InterPro" id="IPR057683">
    <property type="entry name" value="DUF7923"/>
</dbReference>
<feature type="domain" description="DUF7923" evidence="1">
    <location>
        <begin position="1"/>
        <end position="83"/>
    </location>
</feature>